<organism evidence="2 3">
    <name type="scientific">Citrifermentans bremense</name>
    <dbReference type="NCBI Taxonomy" id="60035"/>
    <lineage>
        <taxon>Bacteria</taxon>
        <taxon>Pseudomonadati</taxon>
        <taxon>Thermodesulfobacteriota</taxon>
        <taxon>Desulfuromonadia</taxon>
        <taxon>Geobacterales</taxon>
        <taxon>Geobacteraceae</taxon>
        <taxon>Citrifermentans</taxon>
    </lineage>
</organism>
<dbReference type="AlphaFoldDB" id="A0A6S6M5I4"/>
<dbReference type="EMBL" id="AP023213">
    <property type="protein sequence ID" value="BCG46954.1"/>
    <property type="molecule type" value="Genomic_DNA"/>
</dbReference>
<accession>A0A6S6M5I4</accession>
<name>A0A6S6M5I4_9BACT</name>
<dbReference type="Proteomes" id="UP000515472">
    <property type="component" value="Chromosome"/>
</dbReference>
<keyword evidence="1" id="KW-0732">Signal</keyword>
<evidence type="ECO:0000256" key="1">
    <source>
        <dbReference type="SAM" id="SignalP"/>
    </source>
</evidence>
<gene>
    <name evidence="2" type="ORF">GEOBRER4_n1773</name>
</gene>
<protein>
    <submittedName>
        <fullName evidence="2">Uncharacterized protein</fullName>
    </submittedName>
</protein>
<evidence type="ECO:0000313" key="2">
    <source>
        <dbReference type="EMBL" id="BCG46954.1"/>
    </source>
</evidence>
<reference evidence="2 3" key="1">
    <citation type="submission" date="2020-06" db="EMBL/GenBank/DDBJ databases">
        <title>Interaction of electrochemicaly active bacteria, Geobacter bremensis R4 on different carbon anode.</title>
        <authorList>
            <person name="Meng L."/>
            <person name="Yoshida N."/>
        </authorList>
    </citation>
    <scope>NUCLEOTIDE SEQUENCE [LARGE SCALE GENOMIC DNA]</scope>
    <source>
        <strain evidence="2 3">R4</strain>
    </source>
</reference>
<proteinExistence type="predicted"/>
<sequence>MVNGSGACALLVLVMTALLSGCGEGGFQGPENNTGGSTPPNAVLKRVGGTASKGIIDKGKVDIYALASNGAVGARLGGTTTSRFGQYTTSVNITGAALFKVSGGSYLDEATGEQRTIPAGAPLRAATTTVAGTMQIAITPLTELAVRAAGTSLIATRIDSANKLISKLFKVDILTTQPVAPTAGDFAEVGTGQQQKDYALALATFSQMVHDYYGDNLDTCLAAYGADLAGDSALSPELGQRFQSSLSAFLASPSNQTGVTDAASTNLANAGGGTMTLHLATAGTLTPGTSIYGMTVRLSFPAGATVKVADFVYRQADAQAVVASGVFPSDLFTIGVFQPASGTAPATLTVSIPQATGSPTGEFLTVVCDTPVGRTYLPSDFSVASFKAVDKNGLEIAGLRVEISQ</sequence>
<feature type="signal peptide" evidence="1">
    <location>
        <begin position="1"/>
        <end position="19"/>
    </location>
</feature>
<feature type="chain" id="PRO_5027903578" evidence="1">
    <location>
        <begin position="20"/>
        <end position="405"/>
    </location>
</feature>
<evidence type="ECO:0000313" key="3">
    <source>
        <dbReference type="Proteomes" id="UP000515472"/>
    </source>
</evidence>
<keyword evidence="3" id="KW-1185">Reference proteome</keyword>
<dbReference type="KEGG" id="gbn:GEOBRER4_17040"/>